<keyword evidence="11" id="KW-0234">DNA repair</keyword>
<evidence type="ECO:0000256" key="11">
    <source>
        <dbReference type="ARBA" id="ARBA00023204"/>
    </source>
</evidence>
<evidence type="ECO:0000256" key="7">
    <source>
        <dbReference type="ARBA" id="ARBA00022801"/>
    </source>
</evidence>
<evidence type="ECO:0000256" key="5">
    <source>
        <dbReference type="ARBA" id="ARBA00022759"/>
    </source>
</evidence>
<dbReference type="GO" id="GO:0046872">
    <property type="term" value="F:metal ion binding"/>
    <property type="evidence" value="ECO:0007669"/>
    <property type="project" value="UniProtKB-KW"/>
</dbReference>
<dbReference type="GO" id="GO:0006310">
    <property type="term" value="P:DNA recombination"/>
    <property type="evidence" value="ECO:0007669"/>
    <property type="project" value="UniProtKB-KW"/>
</dbReference>
<keyword evidence="12" id="KW-0614">Plasmid</keyword>
<evidence type="ECO:0000313" key="13">
    <source>
        <dbReference type="Proteomes" id="UP000192727"/>
    </source>
</evidence>
<keyword evidence="3" id="KW-0540">Nuclease</keyword>
<protein>
    <submittedName>
        <fullName evidence="12">Uncharacterized protein</fullName>
    </submittedName>
</protein>
<evidence type="ECO:0000256" key="3">
    <source>
        <dbReference type="ARBA" id="ARBA00022722"/>
    </source>
</evidence>
<accession>A0A1V0UZP0</accession>
<dbReference type="Pfam" id="PF02075">
    <property type="entry name" value="RuvC"/>
    <property type="match status" value="1"/>
</dbReference>
<dbReference type="InterPro" id="IPR002176">
    <property type="entry name" value="X-over_junc_endoDNase_RuvC"/>
</dbReference>
<keyword evidence="5" id="KW-0255">Endonuclease</keyword>
<keyword evidence="9" id="KW-0238">DNA-binding</keyword>
<keyword evidence="8" id="KW-0460">Magnesium</keyword>
<dbReference type="GO" id="GO:0003677">
    <property type="term" value="F:DNA binding"/>
    <property type="evidence" value="ECO:0007669"/>
    <property type="project" value="UniProtKB-KW"/>
</dbReference>
<dbReference type="GO" id="GO:0016787">
    <property type="term" value="F:hydrolase activity"/>
    <property type="evidence" value="ECO:0007669"/>
    <property type="project" value="UniProtKB-KW"/>
</dbReference>
<dbReference type="InterPro" id="IPR036397">
    <property type="entry name" value="RNaseH_sf"/>
</dbReference>
<evidence type="ECO:0000256" key="9">
    <source>
        <dbReference type="ARBA" id="ARBA00023125"/>
    </source>
</evidence>
<dbReference type="GO" id="GO:0006281">
    <property type="term" value="P:DNA repair"/>
    <property type="evidence" value="ECO:0007669"/>
    <property type="project" value="UniProtKB-KW"/>
</dbReference>
<dbReference type="AlphaFoldDB" id="A0A1V0UZP0"/>
<organism evidence="12 13">
    <name type="scientific">Paenibacillus larvae subsp. pulvifaciens</name>
    <dbReference type="NCBI Taxonomy" id="1477"/>
    <lineage>
        <taxon>Bacteria</taxon>
        <taxon>Bacillati</taxon>
        <taxon>Bacillota</taxon>
        <taxon>Bacilli</taxon>
        <taxon>Bacillales</taxon>
        <taxon>Paenibacillaceae</taxon>
        <taxon>Paenibacillus</taxon>
    </lineage>
</organism>
<comment type="similarity">
    <text evidence="1">Belongs to the RuvC family.</text>
</comment>
<dbReference type="Proteomes" id="UP000192727">
    <property type="component" value="Plasmid pPLP3"/>
</dbReference>
<reference evidence="12 13" key="1">
    <citation type="submission" date="2017-03" db="EMBL/GenBank/DDBJ databases">
        <title>Paenibacillus larvae genome sequencing.</title>
        <authorList>
            <person name="Dingman D.W."/>
        </authorList>
    </citation>
    <scope>NUCLEOTIDE SEQUENCE [LARGE SCALE GENOMIC DNA]</scope>
    <source>
        <strain evidence="12 13">SAG 10367</strain>
        <plasmid evidence="13">pplp3</plasmid>
    </source>
</reference>
<dbReference type="EMBL" id="CP020558">
    <property type="protein sequence ID" value="ARF70664.1"/>
    <property type="molecule type" value="Genomic_DNA"/>
</dbReference>
<dbReference type="Gene3D" id="3.30.420.10">
    <property type="entry name" value="Ribonuclease H-like superfamily/Ribonuclease H"/>
    <property type="match status" value="1"/>
</dbReference>
<evidence type="ECO:0000313" key="12">
    <source>
        <dbReference type="EMBL" id="ARF70664.1"/>
    </source>
</evidence>
<keyword evidence="2" id="KW-0963">Cytoplasm</keyword>
<dbReference type="PANTHER" id="PTHR30194">
    <property type="entry name" value="CROSSOVER JUNCTION ENDODEOXYRIBONUCLEASE RUVC"/>
    <property type="match status" value="1"/>
</dbReference>
<evidence type="ECO:0000256" key="6">
    <source>
        <dbReference type="ARBA" id="ARBA00022763"/>
    </source>
</evidence>
<dbReference type="InterPro" id="IPR012337">
    <property type="entry name" value="RNaseH-like_sf"/>
</dbReference>
<geneLocation type="plasmid" evidence="13">
    <name>pplp3</name>
</geneLocation>
<dbReference type="PANTHER" id="PTHR30194:SF3">
    <property type="entry name" value="CROSSOVER JUNCTION ENDODEOXYRIBONUCLEASE RUVC"/>
    <property type="match status" value="1"/>
</dbReference>
<keyword evidence="7" id="KW-0378">Hydrolase</keyword>
<keyword evidence="4" id="KW-0479">Metal-binding</keyword>
<proteinExistence type="inferred from homology"/>
<evidence type="ECO:0000256" key="4">
    <source>
        <dbReference type="ARBA" id="ARBA00022723"/>
    </source>
</evidence>
<evidence type="ECO:0000256" key="1">
    <source>
        <dbReference type="ARBA" id="ARBA00009518"/>
    </source>
</evidence>
<dbReference type="SUPFAM" id="SSF53098">
    <property type="entry name" value="Ribonuclease H-like"/>
    <property type="match status" value="1"/>
</dbReference>
<sequence>MTKFIYSKGDHLKEFLYAFDISLSRTGLVIFNLNTFDPVVITSFPTKEGLSYGKRLNIIFKGVSKHLQELPASVVVLEDVFIRHNNSSKVLCMAQGLIRWMFKDKKQYCYMPKTCKATILHGNATKKQIQNTLLLKYPDINFSNEDESDAFSIGLTYFIKEKRMHWQKTVRKELKNKKKSRL</sequence>
<gene>
    <name evidence="12" type="ORF">B7C51_24630</name>
</gene>
<dbReference type="GO" id="GO:0004520">
    <property type="term" value="F:DNA endonuclease activity"/>
    <property type="evidence" value="ECO:0007669"/>
    <property type="project" value="InterPro"/>
</dbReference>
<evidence type="ECO:0000256" key="2">
    <source>
        <dbReference type="ARBA" id="ARBA00022490"/>
    </source>
</evidence>
<evidence type="ECO:0000256" key="8">
    <source>
        <dbReference type="ARBA" id="ARBA00022842"/>
    </source>
</evidence>
<keyword evidence="6" id="KW-0227">DNA damage</keyword>
<name>A0A1V0UZP0_9BACL</name>
<keyword evidence="10" id="KW-0233">DNA recombination</keyword>
<evidence type="ECO:0000256" key="10">
    <source>
        <dbReference type="ARBA" id="ARBA00023172"/>
    </source>
</evidence>